<evidence type="ECO:0000313" key="3">
    <source>
        <dbReference type="Proteomes" id="UP000094070"/>
    </source>
</evidence>
<dbReference type="InterPro" id="IPR036374">
    <property type="entry name" value="OxRdtase_Mopterin-bd_sf"/>
</dbReference>
<feature type="signal peptide" evidence="1">
    <location>
        <begin position="1"/>
        <end position="24"/>
    </location>
</feature>
<reference evidence="2 3" key="1">
    <citation type="journal article" date="2012" name="Science">
        <title>Ecological populations of bacteria act as socially cohesive units of antibiotic production and resistance.</title>
        <authorList>
            <person name="Cordero O.X."/>
            <person name="Wildschutte H."/>
            <person name="Kirkup B."/>
            <person name="Proehl S."/>
            <person name="Ngo L."/>
            <person name="Hussain F."/>
            <person name="Le Roux F."/>
            <person name="Mincer T."/>
            <person name="Polz M.F."/>
        </authorList>
    </citation>
    <scope>NUCLEOTIDE SEQUENCE [LARGE SCALE GENOMIC DNA]</scope>
    <source>
        <strain evidence="2 3">1S-45</strain>
    </source>
</reference>
<accession>A0A1E5E575</accession>
<dbReference type="OrthoDB" id="9798763at2"/>
<feature type="chain" id="PRO_5009174735" description="Molybdopterin-binding oxidoreductase" evidence="1">
    <location>
        <begin position="25"/>
        <end position="160"/>
    </location>
</feature>
<evidence type="ECO:0008006" key="4">
    <source>
        <dbReference type="Google" id="ProtNLM"/>
    </source>
</evidence>
<dbReference type="STRING" id="1188252.A1QC_05205"/>
<comment type="caution">
    <text evidence="2">The sequence shown here is derived from an EMBL/GenBank/DDBJ whole genome shotgun (WGS) entry which is preliminary data.</text>
</comment>
<dbReference type="Proteomes" id="UP000094070">
    <property type="component" value="Unassembled WGS sequence"/>
</dbReference>
<dbReference type="Gene3D" id="3.90.420.10">
    <property type="entry name" value="Oxidoreductase, molybdopterin-binding domain"/>
    <property type="match status" value="1"/>
</dbReference>
<keyword evidence="3" id="KW-1185">Reference proteome</keyword>
<dbReference type="SUPFAM" id="SSF56524">
    <property type="entry name" value="Oxidoreductase molybdopterin-binding domain"/>
    <property type="match status" value="1"/>
</dbReference>
<keyword evidence="1" id="KW-0732">Signal</keyword>
<dbReference type="RefSeq" id="WP_017026411.1">
    <property type="nucleotide sequence ID" value="NZ_AJYK02000020.1"/>
</dbReference>
<evidence type="ECO:0000313" key="2">
    <source>
        <dbReference type="EMBL" id="OEF28433.1"/>
    </source>
</evidence>
<dbReference type="AlphaFoldDB" id="A0A1E5E575"/>
<gene>
    <name evidence="2" type="ORF">A1QC_05205</name>
</gene>
<sequence length="160" mass="18117">MNTKLNLSMLLIVLSTFFSFSASANSSILLTLSDANGFTRTFTKQDLEALPQETITTTTPWTKGSNTYEGPKLSAVVNLAPKPFDSFTTYALNDYSYTITKEDLKHYQFILAMKENGKEMNIRNNGPLWILIPFSEHPGIKRGDEILNMLVWQLTRIEIN</sequence>
<dbReference type="EMBL" id="AJYK02000020">
    <property type="protein sequence ID" value="OEF28433.1"/>
    <property type="molecule type" value="Genomic_DNA"/>
</dbReference>
<name>A0A1E5E575_9VIBR</name>
<protein>
    <recommendedName>
        <fullName evidence="4">Molybdopterin-binding oxidoreductase</fullName>
    </recommendedName>
</protein>
<organism evidence="2 3">
    <name type="scientific">Vibrio rumoiensis 1S-45</name>
    <dbReference type="NCBI Taxonomy" id="1188252"/>
    <lineage>
        <taxon>Bacteria</taxon>
        <taxon>Pseudomonadati</taxon>
        <taxon>Pseudomonadota</taxon>
        <taxon>Gammaproteobacteria</taxon>
        <taxon>Vibrionales</taxon>
        <taxon>Vibrionaceae</taxon>
        <taxon>Vibrio</taxon>
    </lineage>
</organism>
<proteinExistence type="predicted"/>
<evidence type="ECO:0000256" key="1">
    <source>
        <dbReference type="SAM" id="SignalP"/>
    </source>
</evidence>
<dbReference type="eggNOG" id="COG3915">
    <property type="taxonomic scope" value="Bacteria"/>
</dbReference>